<sequence>MVRSMTGFGRGVTTTRDFQLTVEMRSVNHRFLEINAKFPKEWLEAEIFAKKLISQALSRGKIDVMVNVKDLENVEQSIEINWSLIEAYRKAKEQLASKVPLEEKWTMQELLSLEQALVQEKPQLTPEDLLCAVEKAISQALEQLIQMREREGQELHDVVVQYKEQLMEQVNQICSCASLAVEKYRTRLLERINQVTDGALLEDRLLAEVAIFAERVDITEELDRLDSHFNQLEETLQETISVGRKLDFLMQEIHREINTIGSKNQSTEAAVAVVQAKTILEKMREQVQNIE</sequence>
<dbReference type="InterPro" id="IPR005229">
    <property type="entry name" value="YicC/YloC-like"/>
</dbReference>
<dbReference type="PANTHER" id="PTHR30636:SF3">
    <property type="entry name" value="UPF0701 PROTEIN YICC"/>
    <property type="match status" value="1"/>
</dbReference>
<dbReference type="AlphaFoldDB" id="A0A0K9F5W8"/>
<protein>
    <recommendedName>
        <fullName evidence="10">YicC family protein</fullName>
    </recommendedName>
</protein>
<evidence type="ECO:0000259" key="7">
    <source>
        <dbReference type="Pfam" id="PF08340"/>
    </source>
</evidence>
<evidence type="ECO:0000259" key="6">
    <source>
        <dbReference type="Pfam" id="PF03755"/>
    </source>
</evidence>
<evidence type="ECO:0000256" key="3">
    <source>
        <dbReference type="ARBA" id="ARBA00022759"/>
    </source>
</evidence>
<reference evidence="9" key="1">
    <citation type="submission" date="2015-07" db="EMBL/GenBank/DDBJ databases">
        <authorList>
            <consortium name="Consortium for Microbial Forensics and Genomics (microFORGE)"/>
            <person name="Knight B.M."/>
            <person name="Roberts D.P."/>
            <person name="Lin D."/>
            <person name="Hari K."/>
            <person name="Fletcher J."/>
            <person name="Melcher U."/>
            <person name="Blagden T."/>
            <person name="Winegar R.A."/>
        </authorList>
    </citation>
    <scope>NUCLEOTIDE SEQUENCE [LARGE SCALE GENOMIC DNA]</scope>
    <source>
        <strain evidence="9">DSM 23493</strain>
    </source>
</reference>
<dbReference type="InterPro" id="IPR013551">
    <property type="entry name" value="YicC-like_C"/>
</dbReference>
<dbReference type="EMBL" id="LFXJ01000010">
    <property type="protein sequence ID" value="KMY29481.1"/>
    <property type="molecule type" value="Genomic_DNA"/>
</dbReference>
<comment type="caution">
    <text evidence="8">The sequence shown here is derived from an EMBL/GenBank/DDBJ whole genome shotgun (WGS) entry which is preliminary data.</text>
</comment>
<dbReference type="Pfam" id="PF08340">
    <property type="entry name" value="YicC-like_C"/>
    <property type="match status" value="1"/>
</dbReference>
<organism evidence="8 9">
    <name type="scientific">Lysinibacillus xylanilyticus</name>
    <dbReference type="NCBI Taxonomy" id="582475"/>
    <lineage>
        <taxon>Bacteria</taxon>
        <taxon>Bacillati</taxon>
        <taxon>Bacillota</taxon>
        <taxon>Bacilli</taxon>
        <taxon>Bacillales</taxon>
        <taxon>Bacillaceae</taxon>
        <taxon>Lysinibacillus</taxon>
    </lineage>
</organism>
<evidence type="ECO:0000256" key="1">
    <source>
        <dbReference type="ARBA" id="ARBA00001968"/>
    </source>
</evidence>
<name>A0A0K9F5W8_9BACI</name>
<dbReference type="Proteomes" id="UP000037326">
    <property type="component" value="Unassembled WGS sequence"/>
</dbReference>
<dbReference type="PATRIC" id="fig|582475.4.peg.3187"/>
<dbReference type="Pfam" id="PF03755">
    <property type="entry name" value="YicC-like_N"/>
    <property type="match status" value="1"/>
</dbReference>
<dbReference type="NCBIfam" id="TIGR00255">
    <property type="entry name" value="YicC/YloC family endoribonuclease"/>
    <property type="match status" value="1"/>
</dbReference>
<proteinExistence type="inferred from homology"/>
<dbReference type="InterPro" id="IPR013527">
    <property type="entry name" value="YicC-like_N"/>
</dbReference>
<dbReference type="OrthoDB" id="9771229at2"/>
<dbReference type="GO" id="GO:0016787">
    <property type="term" value="F:hydrolase activity"/>
    <property type="evidence" value="ECO:0007669"/>
    <property type="project" value="UniProtKB-KW"/>
</dbReference>
<evidence type="ECO:0000256" key="5">
    <source>
        <dbReference type="ARBA" id="ARBA00035648"/>
    </source>
</evidence>
<evidence type="ECO:0000313" key="8">
    <source>
        <dbReference type="EMBL" id="KMY29481.1"/>
    </source>
</evidence>
<dbReference type="GeneID" id="96600591"/>
<evidence type="ECO:0000256" key="2">
    <source>
        <dbReference type="ARBA" id="ARBA00022722"/>
    </source>
</evidence>
<keyword evidence="3" id="KW-0255">Endonuclease</keyword>
<evidence type="ECO:0000313" key="9">
    <source>
        <dbReference type="Proteomes" id="UP000037326"/>
    </source>
</evidence>
<gene>
    <name evidence="8" type="ORF">ACZ11_20500</name>
</gene>
<keyword evidence="4" id="KW-0378">Hydrolase</keyword>
<dbReference type="GO" id="GO:0004521">
    <property type="term" value="F:RNA endonuclease activity"/>
    <property type="evidence" value="ECO:0007669"/>
    <property type="project" value="InterPro"/>
</dbReference>
<dbReference type="PANTHER" id="PTHR30636">
    <property type="entry name" value="UPF0701 PROTEIN YICC"/>
    <property type="match status" value="1"/>
</dbReference>
<dbReference type="RefSeq" id="WP_049668384.1">
    <property type="nucleotide sequence ID" value="NZ_JBNNMB010000001.1"/>
</dbReference>
<comment type="cofactor">
    <cofactor evidence="1">
        <name>a divalent metal cation</name>
        <dbReference type="ChEBI" id="CHEBI:60240"/>
    </cofactor>
</comment>
<comment type="similarity">
    <text evidence="5">Belongs to the YicC/YloC family.</text>
</comment>
<evidence type="ECO:0008006" key="10">
    <source>
        <dbReference type="Google" id="ProtNLM"/>
    </source>
</evidence>
<evidence type="ECO:0000256" key="4">
    <source>
        <dbReference type="ARBA" id="ARBA00022801"/>
    </source>
</evidence>
<keyword evidence="2" id="KW-0540">Nuclease</keyword>
<feature type="domain" description="Endoribonuclease YicC-like C-terminal" evidence="7">
    <location>
        <begin position="177"/>
        <end position="291"/>
    </location>
</feature>
<feature type="domain" description="Endoribonuclease YicC-like N-terminal" evidence="6">
    <location>
        <begin position="2"/>
        <end position="156"/>
    </location>
</feature>
<accession>A0A0K9F5W8</accession>